<dbReference type="GO" id="GO:0070043">
    <property type="term" value="F:rRNA (guanine-N7-)-methyltransferase activity"/>
    <property type="evidence" value="ECO:0007669"/>
    <property type="project" value="UniProtKB-UniRule"/>
</dbReference>
<dbReference type="GO" id="GO:0005829">
    <property type="term" value="C:cytosol"/>
    <property type="evidence" value="ECO:0007669"/>
    <property type="project" value="TreeGrafter"/>
</dbReference>
<dbReference type="NCBIfam" id="TIGR00138">
    <property type="entry name" value="rsmG_gidB"/>
    <property type="match status" value="1"/>
</dbReference>
<evidence type="ECO:0000256" key="2">
    <source>
        <dbReference type="ARBA" id="ARBA00022552"/>
    </source>
</evidence>
<organism evidence="7 8">
    <name type="scientific">Chlorobaculum parvum (strain DSM 263 / NCIMB 8327)</name>
    <name type="common">Chlorobium vibrioforme subsp. thiosulfatophilum</name>
    <dbReference type="NCBI Taxonomy" id="517417"/>
    <lineage>
        <taxon>Bacteria</taxon>
        <taxon>Pseudomonadati</taxon>
        <taxon>Chlorobiota</taxon>
        <taxon>Chlorobiia</taxon>
        <taxon>Chlorobiales</taxon>
        <taxon>Chlorobiaceae</taxon>
        <taxon>Chlorobaculum</taxon>
    </lineage>
</organism>
<keyword evidence="8" id="KW-1185">Reference proteome</keyword>
<comment type="subcellular location">
    <subcellularLocation>
        <location evidence="6">Cytoplasm</location>
    </subcellularLocation>
</comment>
<feature type="binding site" evidence="6">
    <location>
        <begin position="157"/>
        <end position="158"/>
    </location>
    <ligand>
        <name>S-adenosyl-L-methionine</name>
        <dbReference type="ChEBI" id="CHEBI:59789"/>
    </ligand>
</feature>
<keyword evidence="2 6" id="KW-0698">rRNA processing</keyword>
<evidence type="ECO:0000256" key="4">
    <source>
        <dbReference type="ARBA" id="ARBA00022679"/>
    </source>
</evidence>
<evidence type="ECO:0000313" key="8">
    <source>
        <dbReference type="Proteomes" id="UP000008811"/>
    </source>
</evidence>
<dbReference type="InterPro" id="IPR003682">
    <property type="entry name" value="rRNA_ssu_MeTfrase_G"/>
</dbReference>
<comment type="similarity">
    <text evidence="6">Belongs to the methyltransferase superfamily. RNA methyltransferase RsmG family.</text>
</comment>
<accession>B3QRA0</accession>
<feature type="binding site" evidence="6">
    <location>
        <position position="171"/>
    </location>
    <ligand>
        <name>S-adenosyl-L-methionine</name>
        <dbReference type="ChEBI" id="CHEBI:59789"/>
    </ligand>
</feature>
<dbReference type="eggNOG" id="COG0357">
    <property type="taxonomic scope" value="Bacteria"/>
</dbReference>
<dbReference type="HAMAP" id="MF_00074">
    <property type="entry name" value="16SrRNA_methyltr_G"/>
    <property type="match status" value="1"/>
</dbReference>
<evidence type="ECO:0000313" key="7">
    <source>
        <dbReference type="EMBL" id="ACF10633.1"/>
    </source>
</evidence>
<dbReference type="AlphaFoldDB" id="B3QRA0"/>
<protein>
    <recommendedName>
        <fullName evidence="6">Ribosomal RNA small subunit methyltransferase G</fullName>
        <ecNumber evidence="6">2.1.1.-</ecNumber>
    </recommendedName>
    <alternativeName>
        <fullName evidence="6">16S rRNA 7-methylguanosine methyltransferase</fullName>
        <shortName evidence="6">16S rRNA m7G methyltransferase</shortName>
    </alternativeName>
</protein>
<dbReference type="EMBL" id="CP001099">
    <property type="protein sequence ID" value="ACF10633.1"/>
    <property type="molecule type" value="Genomic_DNA"/>
</dbReference>
<evidence type="ECO:0000256" key="1">
    <source>
        <dbReference type="ARBA" id="ARBA00022490"/>
    </source>
</evidence>
<evidence type="ECO:0000256" key="5">
    <source>
        <dbReference type="ARBA" id="ARBA00022691"/>
    </source>
</evidence>
<feature type="binding site" evidence="6">
    <location>
        <begin position="129"/>
        <end position="131"/>
    </location>
    <ligand>
        <name>S-adenosyl-L-methionine</name>
        <dbReference type="ChEBI" id="CHEBI:59789"/>
    </ligand>
</feature>
<dbReference type="Gene3D" id="3.40.50.150">
    <property type="entry name" value="Vaccinia Virus protein VP39"/>
    <property type="match status" value="1"/>
</dbReference>
<dbReference type="EC" id="2.1.1.-" evidence="6"/>
<dbReference type="InterPro" id="IPR029063">
    <property type="entry name" value="SAM-dependent_MTases_sf"/>
</dbReference>
<reference evidence="7" key="1">
    <citation type="submission" date="2008-06" db="EMBL/GenBank/DDBJ databases">
        <title>Complete sequence of Chlorobaculum parvum NCIB 8327.</title>
        <authorList>
            <consortium name="US DOE Joint Genome Institute"/>
            <person name="Lucas S."/>
            <person name="Copeland A."/>
            <person name="Lapidus A."/>
            <person name="Glavina del Rio T."/>
            <person name="Dalin E."/>
            <person name="Tice H."/>
            <person name="Bruce D."/>
            <person name="Goodwin L."/>
            <person name="Pitluck S."/>
            <person name="Schmutz J."/>
            <person name="Larimer F."/>
            <person name="Land M."/>
            <person name="Hauser L."/>
            <person name="Kyrpides N."/>
            <person name="Mikhailova N."/>
            <person name="Zhao F."/>
            <person name="Li T."/>
            <person name="Liu Z."/>
            <person name="Overmann J."/>
            <person name="Bryant D.A."/>
            <person name="Richardson P."/>
        </authorList>
    </citation>
    <scope>NUCLEOTIDE SEQUENCE [LARGE SCALE GENOMIC DNA]</scope>
    <source>
        <strain evidence="7">NCIB 8327</strain>
    </source>
</reference>
<dbReference type="Proteomes" id="UP000008811">
    <property type="component" value="Chromosome"/>
</dbReference>
<proteinExistence type="inferred from homology"/>
<dbReference type="PANTHER" id="PTHR31760:SF0">
    <property type="entry name" value="S-ADENOSYL-L-METHIONINE-DEPENDENT METHYLTRANSFERASES SUPERFAMILY PROTEIN"/>
    <property type="match status" value="1"/>
</dbReference>
<evidence type="ECO:0000256" key="6">
    <source>
        <dbReference type="HAMAP-Rule" id="MF_00074"/>
    </source>
</evidence>
<feature type="binding site" evidence="6">
    <location>
        <position position="106"/>
    </location>
    <ligand>
        <name>S-adenosyl-L-methionine</name>
        <dbReference type="ChEBI" id="CHEBI:59789"/>
    </ligand>
</feature>
<dbReference type="Pfam" id="PF02527">
    <property type="entry name" value="GidB"/>
    <property type="match status" value="1"/>
</dbReference>
<keyword evidence="1 6" id="KW-0963">Cytoplasm</keyword>
<dbReference type="SUPFAM" id="SSF53335">
    <property type="entry name" value="S-adenosyl-L-methionine-dependent methyltransferases"/>
    <property type="match status" value="1"/>
</dbReference>
<gene>
    <name evidence="6" type="primary">rsmG</name>
    <name evidence="7" type="ordered locus">Cpar_0206</name>
</gene>
<name>B3QRA0_CHLP8</name>
<dbReference type="STRING" id="517417.Cpar_0206"/>
<dbReference type="CDD" id="cd02440">
    <property type="entry name" value="AdoMet_MTases"/>
    <property type="match status" value="1"/>
</dbReference>
<dbReference type="PIRSF" id="PIRSF003078">
    <property type="entry name" value="GidB"/>
    <property type="match status" value="1"/>
</dbReference>
<feature type="binding site" evidence="6">
    <location>
        <position position="111"/>
    </location>
    <ligand>
        <name>S-adenosyl-L-methionine</name>
        <dbReference type="ChEBI" id="CHEBI:59789"/>
    </ligand>
</feature>
<dbReference type="KEGG" id="cpc:Cpar_0206"/>
<dbReference type="PANTHER" id="PTHR31760">
    <property type="entry name" value="S-ADENOSYL-L-METHIONINE-DEPENDENT METHYLTRANSFERASES SUPERFAMILY PROTEIN"/>
    <property type="match status" value="1"/>
</dbReference>
<keyword evidence="4 6" id="KW-0808">Transferase</keyword>
<keyword evidence="3 6" id="KW-0489">Methyltransferase</keyword>
<evidence type="ECO:0000256" key="3">
    <source>
        <dbReference type="ARBA" id="ARBA00022603"/>
    </source>
</evidence>
<dbReference type="HOGENOM" id="CLU_065341_2_2_10"/>
<sequence length="244" mass="27302">MSALAITGKIAFFSDGVFFHSTRERYVMPNDLQLLERLCREHGIPAEKNALKLLVRYTELLEEWNHKVNLISRKEDAPVIVKHVFHSMLISRIHDFKPGEKVLDLGTGGGLPGIPLAILFPETSFLLVDSTGKKIAACKAMIKELGLGNVMAVHSRVEELRGVIFDTVLSRQVAPLEELCSYCTTLLKRDGVLICLKGGKLDEEIAKAVMAREKHFGFPASVDRLPIEEIDPLFSEKQIVIARW</sequence>
<keyword evidence="5 6" id="KW-0949">S-adenosyl-L-methionine</keyword>
<comment type="function">
    <text evidence="6">Specifically methylates the N7 position of a guanine in 16S rRNA.</text>
</comment>